<evidence type="ECO:0000256" key="1">
    <source>
        <dbReference type="SAM" id="Phobius"/>
    </source>
</evidence>
<evidence type="ECO:0000313" key="4">
    <source>
        <dbReference type="Proteomes" id="UP001596395"/>
    </source>
</evidence>
<sequence>MRPPLDRRDCSYIAVPLLVSAVAGMASELSPYPLRTDLVHAIEGGTVALFQPFVHPALTTFFVACYLLAYPAFLLWTYVALKRQQGRSRALDYVVTYTMTIVVSIPFFYFVPVGVTGYYLDAVQPVLYESTGPIQAFMLNVDTLQKALPSLHAGLAASASLHAPRGYERASWTVTGVVLASTLYLGIHWLTDLALGLGLAYASYRLTPTIRGTLARAGADPEPAPASGD</sequence>
<dbReference type="RefSeq" id="WP_336349321.1">
    <property type="nucleotide sequence ID" value="NZ_JAZAQL010000001.1"/>
</dbReference>
<dbReference type="InterPro" id="IPR036938">
    <property type="entry name" value="PAP2/HPO_sf"/>
</dbReference>
<feature type="transmembrane region" description="Helical" evidence="1">
    <location>
        <begin position="177"/>
        <end position="202"/>
    </location>
</feature>
<comment type="caution">
    <text evidence="3">The sequence shown here is derived from an EMBL/GenBank/DDBJ whole genome shotgun (WGS) entry which is preliminary data.</text>
</comment>
<name>A0ABD5VGQ0_9EURY</name>
<keyword evidence="1" id="KW-0472">Membrane</keyword>
<dbReference type="SUPFAM" id="SSF48317">
    <property type="entry name" value="Acid phosphatase/Vanadium-dependent haloperoxidase"/>
    <property type="match status" value="1"/>
</dbReference>
<evidence type="ECO:0000313" key="3">
    <source>
        <dbReference type="EMBL" id="MFC6952337.1"/>
    </source>
</evidence>
<dbReference type="EMBL" id="JBHSXN010000001">
    <property type="protein sequence ID" value="MFC6952337.1"/>
    <property type="molecule type" value="Genomic_DNA"/>
</dbReference>
<keyword evidence="1" id="KW-1133">Transmembrane helix</keyword>
<feature type="domain" description="Inositolphosphotransferase Aur1/Ipt1" evidence="2">
    <location>
        <begin position="55"/>
        <end position="205"/>
    </location>
</feature>
<proteinExistence type="predicted"/>
<feature type="transmembrane region" description="Helical" evidence="1">
    <location>
        <begin position="90"/>
        <end position="111"/>
    </location>
</feature>
<gene>
    <name evidence="3" type="ORF">ACFQGB_05640</name>
</gene>
<evidence type="ECO:0000259" key="2">
    <source>
        <dbReference type="Pfam" id="PF14378"/>
    </source>
</evidence>
<dbReference type="InterPro" id="IPR026841">
    <property type="entry name" value="Aur1/Ipt1"/>
</dbReference>
<dbReference type="Pfam" id="PF14378">
    <property type="entry name" value="PAP2_3"/>
    <property type="match status" value="1"/>
</dbReference>
<protein>
    <submittedName>
        <fullName evidence="3">Phosphatase PAP2 family protein</fullName>
    </submittedName>
</protein>
<accession>A0ABD5VGQ0</accession>
<reference evidence="3 4" key="1">
    <citation type="journal article" date="2019" name="Int. J. Syst. Evol. Microbiol.">
        <title>The Global Catalogue of Microorganisms (GCM) 10K type strain sequencing project: providing services to taxonomists for standard genome sequencing and annotation.</title>
        <authorList>
            <consortium name="The Broad Institute Genomics Platform"/>
            <consortium name="The Broad Institute Genome Sequencing Center for Infectious Disease"/>
            <person name="Wu L."/>
            <person name="Ma J."/>
        </authorList>
    </citation>
    <scope>NUCLEOTIDE SEQUENCE [LARGE SCALE GENOMIC DNA]</scope>
    <source>
        <strain evidence="3 4">GX26</strain>
    </source>
</reference>
<dbReference type="Proteomes" id="UP001596395">
    <property type="component" value="Unassembled WGS sequence"/>
</dbReference>
<organism evidence="3 4">
    <name type="scientific">Halorubellus litoreus</name>
    <dbReference type="NCBI Taxonomy" id="755308"/>
    <lineage>
        <taxon>Archaea</taxon>
        <taxon>Methanobacteriati</taxon>
        <taxon>Methanobacteriota</taxon>
        <taxon>Stenosarchaea group</taxon>
        <taxon>Halobacteria</taxon>
        <taxon>Halobacteriales</taxon>
        <taxon>Halorubellaceae</taxon>
        <taxon>Halorubellus</taxon>
    </lineage>
</organism>
<keyword evidence="4" id="KW-1185">Reference proteome</keyword>
<dbReference type="AlphaFoldDB" id="A0ABD5VGQ0"/>
<dbReference type="GO" id="GO:0016020">
    <property type="term" value="C:membrane"/>
    <property type="evidence" value="ECO:0007669"/>
    <property type="project" value="UniProtKB-SubCell"/>
</dbReference>
<keyword evidence="1" id="KW-0812">Transmembrane</keyword>
<feature type="transmembrane region" description="Helical" evidence="1">
    <location>
        <begin position="53"/>
        <end position="78"/>
    </location>
</feature>
<feature type="transmembrane region" description="Helical" evidence="1">
    <location>
        <begin position="12"/>
        <end position="33"/>
    </location>
</feature>